<dbReference type="OrthoDB" id="8229713at2"/>
<accession>A0A4Y8AX24</accession>
<feature type="transmembrane region" description="Helical" evidence="1">
    <location>
        <begin position="402"/>
        <end position="421"/>
    </location>
</feature>
<evidence type="ECO:0000256" key="1">
    <source>
        <dbReference type="SAM" id="Phobius"/>
    </source>
</evidence>
<dbReference type="AlphaFoldDB" id="A0A4Y8AX24"/>
<keyword evidence="1" id="KW-0812">Transmembrane</keyword>
<dbReference type="RefSeq" id="WP_134247031.1">
    <property type="nucleotide sequence ID" value="NZ_SNQI01000001.1"/>
</dbReference>
<keyword evidence="1" id="KW-1133">Transmembrane helix</keyword>
<protein>
    <submittedName>
        <fullName evidence="2">Oligosaccharide repeat unit polymerase</fullName>
    </submittedName>
</protein>
<feature type="transmembrane region" description="Helical" evidence="1">
    <location>
        <begin position="372"/>
        <end position="390"/>
    </location>
</feature>
<evidence type="ECO:0000313" key="3">
    <source>
        <dbReference type="Proteomes" id="UP000298517"/>
    </source>
</evidence>
<evidence type="ECO:0000313" key="2">
    <source>
        <dbReference type="EMBL" id="TEW77023.1"/>
    </source>
</evidence>
<keyword evidence="3" id="KW-1185">Reference proteome</keyword>
<proteinExistence type="predicted"/>
<comment type="caution">
    <text evidence="2">The sequence shown here is derived from an EMBL/GenBank/DDBJ whole genome shotgun (WGS) entry which is preliminary data.</text>
</comment>
<reference evidence="2 3" key="1">
    <citation type="journal article" date="2011" name="J. Microbiol.">
        <title>Gramella jeungdoensis sp. nov., isolated from a solar saltern in Korea.</title>
        <authorList>
            <person name="Joung Y."/>
            <person name="Kim H."/>
            <person name="Jang T."/>
            <person name="Ahn T.S."/>
            <person name="Joh K."/>
        </authorList>
    </citation>
    <scope>NUCLEOTIDE SEQUENCE [LARGE SCALE GENOMIC DNA]</scope>
    <source>
        <strain evidence="2 3">KCTC 23123</strain>
    </source>
</reference>
<feature type="transmembrane region" description="Helical" evidence="1">
    <location>
        <begin position="88"/>
        <end position="106"/>
    </location>
</feature>
<organism evidence="2 3">
    <name type="scientific">Gramella jeungdoensis</name>
    <dbReference type="NCBI Taxonomy" id="708091"/>
    <lineage>
        <taxon>Bacteria</taxon>
        <taxon>Pseudomonadati</taxon>
        <taxon>Bacteroidota</taxon>
        <taxon>Flavobacteriia</taxon>
        <taxon>Flavobacteriales</taxon>
        <taxon>Flavobacteriaceae</taxon>
        <taxon>Christiangramia</taxon>
    </lineage>
</organism>
<feature type="transmembrane region" description="Helical" evidence="1">
    <location>
        <begin position="185"/>
        <end position="200"/>
    </location>
</feature>
<dbReference type="EMBL" id="SNQI01000001">
    <property type="protein sequence ID" value="TEW77023.1"/>
    <property type="molecule type" value="Genomic_DNA"/>
</dbReference>
<feature type="transmembrane region" description="Helical" evidence="1">
    <location>
        <begin position="46"/>
        <end position="67"/>
    </location>
</feature>
<dbReference type="NCBIfam" id="TIGR04370">
    <property type="entry name" value="glyco_rpt_poly"/>
    <property type="match status" value="1"/>
</dbReference>
<feature type="transmembrane region" description="Helical" evidence="1">
    <location>
        <begin position="129"/>
        <end position="150"/>
    </location>
</feature>
<keyword evidence="1" id="KW-0472">Membrane</keyword>
<gene>
    <name evidence="2" type="ORF">E2488_04025</name>
</gene>
<feature type="transmembrane region" description="Helical" evidence="1">
    <location>
        <begin position="207"/>
        <end position="225"/>
    </location>
</feature>
<dbReference type="Proteomes" id="UP000298517">
    <property type="component" value="Unassembled WGS sequence"/>
</dbReference>
<sequence length="424" mass="48788">MGIFLLFIWLIMFAFSFFKDTDIFSPSKIYLIILFTFFGGIFWDSYSLKINILVLLLILFGYVVILFEHKVKVRFITYYISKKQKGLITFKIWLLTLIPLFAQYQLTSKLGGFSHFISSIGGRVVEWEGMGPIILLTKLMNILNYIYFIFLVKFNVRGKKNITLYILHLIVFILIALLSGSRSNLLWNFVFMLIFYNYTVKKVSIKQAFVGFLLILSIAMIVGISREGYKIENGKLKSGLNNSEVSINFSKFSNFQYGLQPLEKTIDQTNLFELEYGLTYLTAVTNLIPRKIWPNKPESGGVIITKKHFGDPFGGFSNYTTGLIPEAIINFGILGGVLIAPLILGVLIMFLLNYQKKLKYLMVRNSSFKKNILILGVYPFLLIGINSYTYAEFTTNTISMMVYKVLLFVICLNFIFSKVFYKKN</sequence>
<feature type="transmembrane region" description="Helical" evidence="1">
    <location>
        <begin position="162"/>
        <end position="179"/>
    </location>
</feature>
<feature type="transmembrane region" description="Helical" evidence="1">
    <location>
        <begin position="327"/>
        <end position="352"/>
    </location>
</feature>
<name>A0A4Y8AX24_9FLAO</name>